<dbReference type="PANTHER" id="PTHR42781">
    <property type="entry name" value="SPERMIDINE/PUTRESCINE IMPORT ATP-BINDING PROTEIN POTA"/>
    <property type="match status" value="1"/>
</dbReference>
<keyword evidence="2" id="KW-1003">Cell membrane</keyword>
<evidence type="ECO:0000256" key="2">
    <source>
        <dbReference type="ARBA" id="ARBA00022475"/>
    </source>
</evidence>
<dbReference type="InterPro" id="IPR003439">
    <property type="entry name" value="ABC_transporter-like_ATP-bd"/>
</dbReference>
<dbReference type="PROSITE" id="PS50893">
    <property type="entry name" value="ABC_TRANSPORTER_2"/>
    <property type="match status" value="1"/>
</dbReference>
<evidence type="ECO:0000313" key="6">
    <source>
        <dbReference type="EMBL" id="MEC5387268.1"/>
    </source>
</evidence>
<evidence type="ECO:0000256" key="1">
    <source>
        <dbReference type="ARBA" id="ARBA00022448"/>
    </source>
</evidence>
<dbReference type="GO" id="GO:0005524">
    <property type="term" value="F:ATP binding"/>
    <property type="evidence" value="ECO:0007669"/>
    <property type="project" value="UniProtKB-KW"/>
</dbReference>
<evidence type="ECO:0000313" key="7">
    <source>
        <dbReference type="Proteomes" id="UP001331561"/>
    </source>
</evidence>
<gene>
    <name evidence="6" type="ORF">VVD49_16180</name>
</gene>
<accession>A0ABU6K890</accession>
<dbReference type="SUPFAM" id="SSF52540">
    <property type="entry name" value="P-loop containing nucleoside triphosphate hydrolases"/>
    <property type="match status" value="1"/>
</dbReference>
<evidence type="ECO:0000256" key="3">
    <source>
        <dbReference type="ARBA" id="ARBA00022741"/>
    </source>
</evidence>
<keyword evidence="7" id="KW-1185">Reference proteome</keyword>
<dbReference type="InterPro" id="IPR027417">
    <property type="entry name" value="P-loop_NTPase"/>
</dbReference>
<dbReference type="PROSITE" id="PS00211">
    <property type="entry name" value="ABC_TRANSPORTER_1"/>
    <property type="match status" value="1"/>
</dbReference>
<evidence type="ECO:0000256" key="4">
    <source>
        <dbReference type="ARBA" id="ARBA00022840"/>
    </source>
</evidence>
<dbReference type="EMBL" id="JAYXHS010000003">
    <property type="protein sequence ID" value="MEC5387268.1"/>
    <property type="molecule type" value="Genomic_DNA"/>
</dbReference>
<dbReference type="Proteomes" id="UP001331561">
    <property type="component" value="Unassembled WGS sequence"/>
</dbReference>
<evidence type="ECO:0000259" key="5">
    <source>
        <dbReference type="PROSITE" id="PS50893"/>
    </source>
</evidence>
<protein>
    <submittedName>
        <fullName evidence="6">ABC transporter ATP-binding protein</fullName>
    </submittedName>
</protein>
<dbReference type="Gene3D" id="3.40.50.300">
    <property type="entry name" value="P-loop containing nucleotide triphosphate hydrolases"/>
    <property type="match status" value="1"/>
</dbReference>
<sequence>MNSAAQLAGRCIDIESVGKSFSGVRALHDIDLHVAPGEFLALLGPSGCGKTTLLRALAGLLTPDEGVVRFGDETIVDTTRRIFVPAERRKLGMVFQDYALWPHMRVRDNIAFPLVARSVAPALRQERVDLALARTALTALADRFPGELSGGQQQRVALARAIVDDTSILLFDEPLSNLDASLRDTLGREIATLVRDCGSTAIYVTHDQNEALSLSDRIAVMREGRIVQLGSPEEVYRAPADPWVAAFLKSGNLLGGHTHDGTFTLHGSEERLALDNTTGSGPQRAASLLLPHAAISVSAAPADAHLCVVSTAFRGDRYEVTARWGRHAGAPTLQFWHDRALAPGELVAAAIDRSRVRLYDTPPTAN</sequence>
<dbReference type="PANTHER" id="PTHR42781:SF4">
    <property type="entry name" value="SPERMIDINE_PUTRESCINE IMPORT ATP-BINDING PROTEIN POTA"/>
    <property type="match status" value="1"/>
</dbReference>
<dbReference type="InterPro" id="IPR003593">
    <property type="entry name" value="AAA+_ATPase"/>
</dbReference>
<name>A0ABU6K890_9RHOO</name>
<dbReference type="RefSeq" id="WP_327600244.1">
    <property type="nucleotide sequence ID" value="NZ_JAYXHS010000003.1"/>
</dbReference>
<feature type="domain" description="ABC transporter" evidence="5">
    <location>
        <begin position="12"/>
        <end position="248"/>
    </location>
</feature>
<keyword evidence="4 6" id="KW-0067">ATP-binding</keyword>
<dbReference type="InterPro" id="IPR017871">
    <property type="entry name" value="ABC_transporter-like_CS"/>
</dbReference>
<dbReference type="InterPro" id="IPR050093">
    <property type="entry name" value="ABC_SmlMolc_Importer"/>
</dbReference>
<reference evidence="6 7" key="1">
    <citation type="submission" date="2024-01" db="EMBL/GenBank/DDBJ databases">
        <title>Uliginosibacterium soil sp. nov.</title>
        <authorList>
            <person name="Lv Y."/>
        </authorList>
    </citation>
    <scope>NUCLEOTIDE SEQUENCE [LARGE SCALE GENOMIC DNA]</scope>
    <source>
        <strain evidence="6 7">H3</strain>
    </source>
</reference>
<organism evidence="6 7">
    <name type="scientific">Uliginosibacterium silvisoli</name>
    <dbReference type="NCBI Taxonomy" id="3114758"/>
    <lineage>
        <taxon>Bacteria</taxon>
        <taxon>Pseudomonadati</taxon>
        <taxon>Pseudomonadota</taxon>
        <taxon>Betaproteobacteria</taxon>
        <taxon>Rhodocyclales</taxon>
        <taxon>Zoogloeaceae</taxon>
        <taxon>Uliginosibacterium</taxon>
    </lineage>
</organism>
<dbReference type="Pfam" id="PF00005">
    <property type="entry name" value="ABC_tran"/>
    <property type="match status" value="1"/>
</dbReference>
<keyword evidence="2" id="KW-0472">Membrane</keyword>
<proteinExistence type="predicted"/>
<keyword evidence="3" id="KW-0547">Nucleotide-binding</keyword>
<comment type="caution">
    <text evidence="6">The sequence shown here is derived from an EMBL/GenBank/DDBJ whole genome shotgun (WGS) entry which is preliminary data.</text>
</comment>
<dbReference type="SMART" id="SM00382">
    <property type="entry name" value="AAA"/>
    <property type="match status" value="1"/>
</dbReference>
<keyword evidence="1" id="KW-0813">Transport</keyword>